<dbReference type="AlphaFoldDB" id="V6J1E3"/>
<evidence type="ECO:0000313" key="3">
    <source>
        <dbReference type="Proteomes" id="UP000018296"/>
    </source>
</evidence>
<proteinExistence type="predicted"/>
<reference evidence="2 3" key="1">
    <citation type="journal article" date="2013" name="Genome Announc.">
        <title>Genome Sequence of Sporolactobacillus laevolacticus DSM442, an Efficient Polymer-Grade D-Lactate Producer from Agricultural Waste Cottonseed as a Nitrogen Source.</title>
        <authorList>
            <person name="Wang H."/>
            <person name="Wang L."/>
            <person name="Ju J."/>
            <person name="Yu B."/>
            <person name="Ma Y."/>
        </authorList>
    </citation>
    <scope>NUCLEOTIDE SEQUENCE [LARGE SCALE GENOMIC DNA]</scope>
    <source>
        <strain evidence="2 3">DSM 442</strain>
    </source>
</reference>
<comment type="caution">
    <text evidence="2">The sequence shown here is derived from an EMBL/GenBank/DDBJ whole genome shotgun (WGS) entry which is preliminary data.</text>
</comment>
<accession>V6J1E3</accession>
<dbReference type="RefSeq" id="WP_023508667.1">
    <property type="nucleotide sequence ID" value="NZ_AWTC01000001.1"/>
</dbReference>
<protein>
    <submittedName>
        <fullName evidence="2">Uncharacterized protein</fullName>
    </submittedName>
</protein>
<evidence type="ECO:0000256" key="1">
    <source>
        <dbReference type="SAM" id="Coils"/>
    </source>
</evidence>
<evidence type="ECO:0000313" key="2">
    <source>
        <dbReference type="EMBL" id="EST13708.1"/>
    </source>
</evidence>
<gene>
    <name evidence="2" type="ORF">P343_01765</name>
</gene>
<dbReference type="EMBL" id="AWTC01000001">
    <property type="protein sequence ID" value="EST13708.1"/>
    <property type="molecule type" value="Genomic_DNA"/>
</dbReference>
<sequence>MVVDATYYEKKNGGRTNWQYLKCSTYSHLGSYGCVKHAPIIYQDFRNLIIENLKEKGKKTMFDLKTNLNQKRRQKIELLKSQIEKSKLKKRKLIELFLEDELFLLKQMNRYISTTSKKPLICLIGQRGTYIQYFRR</sequence>
<dbReference type="PATRIC" id="fig|1395513.3.peg.359"/>
<keyword evidence="1" id="KW-0175">Coiled coil</keyword>
<dbReference type="STRING" id="1395513.P343_01765"/>
<feature type="coiled-coil region" evidence="1">
    <location>
        <begin position="69"/>
        <end position="96"/>
    </location>
</feature>
<dbReference type="Proteomes" id="UP000018296">
    <property type="component" value="Unassembled WGS sequence"/>
</dbReference>
<name>V6J1E3_9BACL</name>
<keyword evidence="3" id="KW-1185">Reference proteome</keyword>
<organism evidence="2 3">
    <name type="scientific">Sporolactobacillus laevolacticus DSM 442</name>
    <dbReference type="NCBI Taxonomy" id="1395513"/>
    <lineage>
        <taxon>Bacteria</taxon>
        <taxon>Bacillati</taxon>
        <taxon>Bacillota</taxon>
        <taxon>Bacilli</taxon>
        <taxon>Bacillales</taxon>
        <taxon>Sporolactobacillaceae</taxon>
        <taxon>Sporolactobacillus</taxon>
    </lineage>
</organism>